<dbReference type="InterPro" id="IPR007645">
    <property type="entry name" value="RNA_pol_Rpb2_3"/>
</dbReference>
<dbReference type="Gene3D" id="3.90.1110.10">
    <property type="entry name" value="RNA polymerase Rpb2, domain 2"/>
    <property type="match status" value="1"/>
</dbReference>
<dbReference type="InterPro" id="IPR007121">
    <property type="entry name" value="RNA_pol_bsu_CS"/>
</dbReference>
<dbReference type="Pfam" id="PF04560">
    <property type="entry name" value="RNA_pol_Rpb2_7"/>
    <property type="match status" value="1"/>
</dbReference>
<dbReference type="NCBIfam" id="NF001616">
    <property type="entry name" value="PRK00405.1"/>
    <property type="match status" value="1"/>
</dbReference>
<evidence type="ECO:0000259" key="8">
    <source>
        <dbReference type="Pfam" id="PF00562"/>
    </source>
</evidence>
<dbReference type="InterPro" id="IPR015712">
    <property type="entry name" value="DNA-dir_RNA_pol_su2"/>
</dbReference>
<evidence type="ECO:0000259" key="13">
    <source>
        <dbReference type="Pfam" id="PF10385"/>
    </source>
</evidence>
<dbReference type="InterPro" id="IPR037034">
    <property type="entry name" value="RNA_pol_Rpb2_2_sf"/>
</dbReference>
<evidence type="ECO:0000259" key="9">
    <source>
        <dbReference type="Pfam" id="PF04560"/>
    </source>
</evidence>
<evidence type="ECO:0000313" key="15">
    <source>
        <dbReference type="Proteomes" id="UP000009374"/>
    </source>
</evidence>
<dbReference type="GO" id="GO:0003677">
    <property type="term" value="F:DNA binding"/>
    <property type="evidence" value="ECO:0007669"/>
    <property type="project" value="UniProtKB-UniRule"/>
</dbReference>
<keyword evidence="3 6" id="KW-0548">Nucleotidyltransferase</keyword>
<dbReference type="Gene3D" id="2.40.50.100">
    <property type="match status" value="1"/>
</dbReference>
<evidence type="ECO:0000256" key="4">
    <source>
        <dbReference type="ARBA" id="ARBA00023163"/>
    </source>
</evidence>
<evidence type="ECO:0000256" key="2">
    <source>
        <dbReference type="ARBA" id="ARBA00022679"/>
    </source>
</evidence>
<comment type="catalytic activity">
    <reaction evidence="5 6 7">
        <text>RNA(n) + a ribonucleoside 5'-triphosphate = RNA(n+1) + diphosphate</text>
        <dbReference type="Rhea" id="RHEA:21248"/>
        <dbReference type="Rhea" id="RHEA-COMP:14527"/>
        <dbReference type="Rhea" id="RHEA-COMP:17342"/>
        <dbReference type="ChEBI" id="CHEBI:33019"/>
        <dbReference type="ChEBI" id="CHEBI:61557"/>
        <dbReference type="ChEBI" id="CHEBI:140395"/>
        <dbReference type="EC" id="2.7.7.6"/>
    </reaction>
</comment>
<dbReference type="InterPro" id="IPR007120">
    <property type="entry name" value="DNA-dir_RNAP_su2_dom"/>
</dbReference>
<dbReference type="InterPro" id="IPR007642">
    <property type="entry name" value="RNA_pol_Rpb2_2"/>
</dbReference>
<evidence type="ECO:0000259" key="11">
    <source>
        <dbReference type="Pfam" id="PF04563"/>
    </source>
</evidence>
<keyword evidence="15" id="KW-1185">Reference proteome</keyword>
<dbReference type="Gene3D" id="3.90.1100.10">
    <property type="match status" value="2"/>
</dbReference>
<dbReference type="GO" id="GO:0003899">
    <property type="term" value="F:DNA-directed RNA polymerase activity"/>
    <property type="evidence" value="ECO:0007669"/>
    <property type="project" value="UniProtKB-UniRule"/>
</dbReference>
<evidence type="ECO:0000256" key="1">
    <source>
        <dbReference type="ARBA" id="ARBA00022478"/>
    </source>
</evidence>
<feature type="domain" description="DNA-directed RNA polymerase beta subunit external 1" evidence="13">
    <location>
        <begin position="1014"/>
        <end position="1078"/>
    </location>
</feature>
<accession>C6HVV1</accession>
<dbReference type="GO" id="GO:0032549">
    <property type="term" value="F:ribonucleoside binding"/>
    <property type="evidence" value="ECO:0007669"/>
    <property type="project" value="InterPro"/>
</dbReference>
<reference evidence="14 15" key="1">
    <citation type="journal article" date="2009" name="Appl. Environ. Microbiol.">
        <title>Community genomic and proteomic analyses of chemoautotrophic iron-oxidizing "Leptospirillum rubarum" (Group II) and "Leptospirillum ferrodiazotrophum" (Group III) bacteria in acid mine drainage biofilms.</title>
        <authorList>
            <person name="Goltsman D.S."/>
            <person name="Denef V.J."/>
            <person name="Singer S.W."/>
            <person name="VerBerkmoes N.C."/>
            <person name="Lefsrud M."/>
            <person name="Mueller R.S."/>
            <person name="Dick G.J."/>
            <person name="Sun C.L."/>
            <person name="Wheeler K.E."/>
            <person name="Zemla A."/>
            <person name="Baker B.J."/>
            <person name="Hauser L."/>
            <person name="Land M."/>
            <person name="Shah M.B."/>
            <person name="Thelen M.P."/>
            <person name="Hettich R.L."/>
            <person name="Banfield J.F."/>
        </authorList>
    </citation>
    <scope>NUCLEOTIDE SEQUENCE [LARGE SCALE GENOMIC DNA]</scope>
</reference>
<keyword evidence="4 6" id="KW-0804">Transcription</keyword>
<dbReference type="EC" id="2.7.7.6" evidence="6 7"/>
<organism evidence="14 15">
    <name type="scientific">Leptospirillum ferrodiazotrophum</name>
    <dbReference type="NCBI Taxonomy" id="412449"/>
    <lineage>
        <taxon>Bacteria</taxon>
        <taxon>Pseudomonadati</taxon>
        <taxon>Nitrospirota</taxon>
        <taxon>Nitrospiria</taxon>
        <taxon>Nitrospirales</taxon>
        <taxon>Nitrospiraceae</taxon>
        <taxon>Leptospirillum</taxon>
    </lineage>
</organism>
<evidence type="ECO:0000256" key="7">
    <source>
        <dbReference type="RuleBase" id="RU363031"/>
    </source>
</evidence>
<dbReference type="PANTHER" id="PTHR20856">
    <property type="entry name" value="DNA-DIRECTED RNA POLYMERASE I SUBUNIT 2"/>
    <property type="match status" value="1"/>
</dbReference>
<sequence>MENKTAIVRHNFGGSQQFIDVQDLIEIQKRSYERFLQLDVPPSLREDSGLQSAFLSVFPIEDYNGNYRIDFIEYSLGEPKYEEYECLERGMTYAAPLKIKIRIAALEQNKEIDKTSPLSKEPSFSVKYMKEEEKYLGDLPLMTTKGTFIINGTERVVVSQLHRSPGVFFSHDKTKTRLTGTPLFTSRIIPYRGSWIDFEYDQKDNLYVRIDRKKKFPATILLKAMGMTSADVVKEYYNIETLQIKPGAPELYAYFPIEPGSTLPFQLKDHDGLVFRDDSVPMESAEIMRVLKDRLDLTLRFQGEGVDEVSIPNIRFFSDSKTSGILIPIVGGRGSAGIAPLLSKDASDLLSKLESKLSEVPLGHLAVPLTAKAFLSLLDLSGKATESLLHTILPFAEKIRDFIIFRPTQVFRSMDISIGDPLPFKIWTRSLKEEGDRVKTSDEVVYQDKVTKFSKEIVNAINSNSSMGTMHSKSKKFYPLTIEPLEGTNRYRLLEAIPEKEVEDFHSAEDLLDPQNPMEVLLAVGQRIIEEDGDKTRIPVLTNLIQRGIFEIRCYAVPVSQRARAVLHQTLLMDKKSLAQDRAGHMETERFRLVRLLVSSGINPELRAKVLVSRFMGGLVADVDVTTKKVAFHLRPTGKALFKLVSEDGETIISDGSPVTQETLSQISEHKKLVLVRSKHEDLRVLVQSSQENDGNIITLTTEKPVTMQDLQSYVHMFELEEPKKGNPYKKEGELFEFEDLDVAKKSKKNNVSLVYSATNKSHDLLLELLDLAKNPHRIESDPAVVEIYKKIRPGEVPHVETARQFFDQSFFNSKRYDLSSVGRLKLNSKLGIRESLSNRLLTKSDIVEVIRYMVDLLENKGEIDDIDHLGNRRVRSVGELLENQFRIGLVRMERAIKERLNLGDPESVISSDPINVKPVTAIIKEFFGSSQLSQFMDQTNPLAEVTHKRRLSALGPGGLTRERAGFEVRDVHASHYGRICPIETPEGPNIGLITSLATFARVNDFGFIESPVRVVENGIAKPEIVYLSAMDGDKYIIAQASTKLDQNGALTEPQVSARFKGDFISVSPDQVQYIDVAPQQIVSVATALIPFLEHNDANRALMGSNMQRQAVPLLRPSAPLVGTGMEKVVARDSGYVIYATEDGEVVKIDGTSFTVKYKNTGLKTYPLIKFRRSNQNTCLNQKVLLSPRTKFKKGDVLVDGPSTERGDLAMGQNVLVAFMPWGGYNFEDAILISERLVRDDMFTSIHIEEFELEARETKQGKEEITRDIPNLSDEALKNLDEGGIVRIGAEVKPGDILVGKVTPKAETQLTPEERLLRAIFGDKSANWKDASLTVPAGIEGIVVDVKILSRKGIEKEEAVMAAPMHGQDIGSLTHAYQGELRKVEEEKKEKIKAFLLGKVIKEDILDAETGDVILKKKRRLTTDTLEKLADYSAITLSDQKEQDELQAIESRTKEKIEAIQMRHDERIGRLKKGDELAPGVLKLVKVYVAMKRKLSVGDKMAGRHGNKGVVSRIVPVEDMPFLPDGTPVDIILNPLGVPSRMNVGQILETHLGMAARALGLHVATPVFDGATEEEIKAMLKKGGISETGQTRLVDGKTGEVFERPVTVGVMYMFKLHHLVDDKIHARSIGPYSLVTQQPLGGKAQFGGQRLGEMEVWALQAYGAASTLQEFLTVKSDDVSGRSRMYEAIVRGENYLDPGLPESFNVLIKELQSLALDIELLKTQEKLND</sequence>
<dbReference type="PROSITE" id="PS01166">
    <property type="entry name" value="RNA_POL_BETA"/>
    <property type="match status" value="1"/>
</dbReference>
<feature type="domain" description="RNA polymerase beta subunit protrusion" evidence="11">
    <location>
        <begin position="24"/>
        <end position="921"/>
    </location>
</feature>
<dbReference type="Pfam" id="PF04563">
    <property type="entry name" value="RNA_pol_Rpb2_1"/>
    <property type="match status" value="1"/>
</dbReference>
<evidence type="ECO:0000256" key="5">
    <source>
        <dbReference type="ARBA" id="ARBA00048552"/>
    </source>
</evidence>
<dbReference type="Pfam" id="PF04565">
    <property type="entry name" value="RNA_pol_Rpb2_3"/>
    <property type="match status" value="1"/>
</dbReference>
<feature type="domain" description="RNA polymerase Rpb2" evidence="9">
    <location>
        <begin position="1647"/>
        <end position="1721"/>
    </location>
</feature>
<evidence type="ECO:0000256" key="3">
    <source>
        <dbReference type="ARBA" id="ARBA00022695"/>
    </source>
</evidence>
<dbReference type="InterPro" id="IPR014724">
    <property type="entry name" value="RNA_pol_RPB2_OB-fold"/>
</dbReference>
<keyword evidence="1 6" id="KW-0240">DNA-directed RNA polymerase</keyword>
<evidence type="ECO:0000259" key="10">
    <source>
        <dbReference type="Pfam" id="PF04561"/>
    </source>
</evidence>
<dbReference type="NCBIfam" id="TIGR02013">
    <property type="entry name" value="rpoB"/>
    <property type="match status" value="1"/>
</dbReference>
<comment type="similarity">
    <text evidence="6 7">Belongs to the RNA polymerase beta chain family.</text>
</comment>
<dbReference type="SUPFAM" id="SSF64484">
    <property type="entry name" value="beta and beta-prime subunits of DNA dependent RNA-polymerase"/>
    <property type="match status" value="1"/>
</dbReference>
<evidence type="ECO:0000313" key="14">
    <source>
        <dbReference type="EMBL" id="EES53213.1"/>
    </source>
</evidence>
<evidence type="ECO:0000256" key="6">
    <source>
        <dbReference type="HAMAP-Rule" id="MF_01321"/>
    </source>
</evidence>
<feature type="domain" description="DNA-directed RNA polymerase subunit 2 hybrid-binding" evidence="8">
    <location>
        <begin position="1146"/>
        <end position="1645"/>
    </location>
</feature>
<protein>
    <recommendedName>
        <fullName evidence="6 7">DNA-directed RNA polymerase subunit beta</fullName>
        <shortName evidence="6">RNAP subunit beta</shortName>
        <ecNumber evidence="6 7">2.7.7.6</ecNumber>
    </recommendedName>
    <alternativeName>
        <fullName evidence="6">RNA polymerase subunit beta</fullName>
    </alternativeName>
    <alternativeName>
        <fullName evidence="6">Transcriptase subunit beta</fullName>
    </alternativeName>
</protein>
<feature type="domain" description="RNA polymerase Rpb2" evidence="10">
    <location>
        <begin position="758"/>
        <end position="876"/>
    </location>
</feature>
<dbReference type="EMBL" id="GG693867">
    <property type="protein sequence ID" value="EES53213.1"/>
    <property type="molecule type" value="Genomic_DNA"/>
</dbReference>
<gene>
    <name evidence="6" type="primary">rpoB</name>
    <name evidence="14" type="ORF">UBAL3_80150002</name>
</gene>
<dbReference type="InterPro" id="IPR007641">
    <property type="entry name" value="RNA_pol_Rpb2_7"/>
</dbReference>
<dbReference type="Gene3D" id="2.40.270.10">
    <property type="entry name" value="DNA-directed RNA polymerase, subunit 2, domain 6"/>
    <property type="match status" value="2"/>
</dbReference>
<dbReference type="GO" id="GO:0000428">
    <property type="term" value="C:DNA-directed RNA polymerase complex"/>
    <property type="evidence" value="ECO:0007669"/>
    <property type="project" value="UniProtKB-KW"/>
</dbReference>
<dbReference type="GO" id="GO:0006351">
    <property type="term" value="P:DNA-templated transcription"/>
    <property type="evidence" value="ECO:0007669"/>
    <property type="project" value="UniProtKB-UniRule"/>
</dbReference>
<dbReference type="InterPro" id="IPR010243">
    <property type="entry name" value="RNA_pol_bsu_bac"/>
</dbReference>
<keyword evidence="2 6" id="KW-0808">Transferase</keyword>
<name>C6HVV1_9BACT</name>
<feature type="domain" description="RNA polymerase Rpb2" evidence="10">
    <location>
        <begin position="163"/>
        <end position="232"/>
    </location>
</feature>
<dbReference type="Proteomes" id="UP000009374">
    <property type="component" value="Unassembled WGS sequence"/>
</dbReference>
<feature type="domain" description="RNA polymerase Rpb2" evidence="12">
    <location>
        <begin position="935"/>
        <end position="1003"/>
    </location>
</feature>
<dbReference type="InterPro" id="IPR007644">
    <property type="entry name" value="RNA_pol_bsu_protrusion"/>
</dbReference>
<dbReference type="Gene3D" id="2.30.150.10">
    <property type="entry name" value="DNA-directed RNA polymerase, beta subunit, external 1 domain"/>
    <property type="match status" value="1"/>
</dbReference>
<proteinExistence type="inferred from homology"/>
<dbReference type="InterPro" id="IPR019462">
    <property type="entry name" value="DNA-dir_RNA_pol_bsu_external_1"/>
</dbReference>
<dbReference type="CDD" id="cd00653">
    <property type="entry name" value="RNA_pol_B_RPB2"/>
    <property type="match status" value="1"/>
</dbReference>
<comment type="function">
    <text evidence="6 7">DNA-dependent RNA polymerase catalyzes the transcription of DNA into RNA using the four ribonucleoside triphosphates as substrates.</text>
</comment>
<dbReference type="InterPro" id="IPR042107">
    <property type="entry name" value="DNA-dir_RNA_pol_bsu_ext_1_sf"/>
</dbReference>
<dbReference type="Pfam" id="PF10385">
    <property type="entry name" value="RNA_pol_Rpb2_45"/>
    <property type="match status" value="1"/>
</dbReference>
<dbReference type="Pfam" id="PF04561">
    <property type="entry name" value="RNA_pol_Rpb2_2"/>
    <property type="match status" value="2"/>
</dbReference>
<dbReference type="Pfam" id="PF00562">
    <property type="entry name" value="RNA_pol_Rpb2_6"/>
    <property type="match status" value="1"/>
</dbReference>
<dbReference type="InterPro" id="IPR037033">
    <property type="entry name" value="DNA-dir_RNAP_su2_hyb_sf"/>
</dbReference>
<dbReference type="Gene3D" id="2.40.50.150">
    <property type="match status" value="1"/>
</dbReference>
<dbReference type="HAMAP" id="MF_01321">
    <property type="entry name" value="RNApol_bact_RpoB"/>
    <property type="match status" value="1"/>
</dbReference>
<dbReference type="Gene3D" id="3.90.1800.10">
    <property type="entry name" value="RNA polymerase alpha subunit dimerisation domain"/>
    <property type="match status" value="1"/>
</dbReference>
<evidence type="ECO:0000259" key="12">
    <source>
        <dbReference type="Pfam" id="PF04565"/>
    </source>
</evidence>
<comment type="subunit">
    <text evidence="6 7">The RNAP catalytic core consists of 2 alpha, 1 beta, 1 beta' and 1 omega subunit. When a sigma factor is associated with the core the holoenzyme is formed, which can initiate transcription.</text>
</comment>